<dbReference type="AlphaFoldDB" id="A7HQY8"/>
<feature type="region of interest" description="Disordered" evidence="1">
    <location>
        <begin position="1"/>
        <end position="55"/>
    </location>
</feature>
<dbReference type="Pfam" id="PF09527">
    <property type="entry name" value="ATPase_gene1"/>
    <property type="match status" value="1"/>
</dbReference>
<protein>
    <recommendedName>
        <fullName evidence="5">ATP synthase protein I</fullName>
    </recommendedName>
</protein>
<gene>
    <name evidence="3" type="ordered locus">Plav_0698</name>
</gene>
<keyword evidence="2" id="KW-1133">Transmembrane helix</keyword>
<proteinExistence type="predicted"/>
<evidence type="ECO:0000256" key="2">
    <source>
        <dbReference type="SAM" id="Phobius"/>
    </source>
</evidence>
<keyword evidence="4" id="KW-1185">Reference proteome</keyword>
<feature type="region of interest" description="Disordered" evidence="1">
    <location>
        <begin position="116"/>
        <end position="141"/>
    </location>
</feature>
<dbReference type="STRING" id="402881.Plav_0698"/>
<dbReference type="Proteomes" id="UP000006377">
    <property type="component" value="Chromosome"/>
</dbReference>
<evidence type="ECO:0000313" key="3">
    <source>
        <dbReference type="EMBL" id="ABS62321.1"/>
    </source>
</evidence>
<feature type="transmembrane region" description="Helical" evidence="2">
    <location>
        <begin position="61"/>
        <end position="79"/>
    </location>
</feature>
<keyword evidence="2" id="KW-0472">Membrane</keyword>
<evidence type="ECO:0000313" key="4">
    <source>
        <dbReference type="Proteomes" id="UP000006377"/>
    </source>
</evidence>
<dbReference type="HOGENOM" id="CLU_137927_0_0_5"/>
<organism evidence="3 4">
    <name type="scientific">Parvibaculum lavamentivorans (strain DS-1 / DSM 13023 / NCIMB 13966)</name>
    <dbReference type="NCBI Taxonomy" id="402881"/>
    <lineage>
        <taxon>Bacteria</taxon>
        <taxon>Pseudomonadati</taxon>
        <taxon>Pseudomonadota</taxon>
        <taxon>Alphaproteobacteria</taxon>
        <taxon>Hyphomicrobiales</taxon>
        <taxon>Parvibaculaceae</taxon>
        <taxon>Parvibaculum</taxon>
    </lineage>
</organism>
<name>A7HQY8_PARL1</name>
<dbReference type="RefSeq" id="WP_011995612.1">
    <property type="nucleotide sequence ID" value="NC_009719.1"/>
</dbReference>
<sequence length="141" mass="14655">MTRNEEAGTPTEGDSAAQKRERDLLGSRIAAARNARRKDEATGPRRAPTGRPSDMGVAMRLSSELVAGVLLGAGIGWFVDWFFGTLPIFLVIFTGLGTVAGVKNVLRATQAMNATAADTKQDPSGLPPGDATAGPSSGDKN</sequence>
<reference evidence="3 4" key="1">
    <citation type="journal article" date="2011" name="Stand. Genomic Sci.">
        <title>Complete genome sequence of Parvibaculum lavamentivorans type strain (DS-1(T)).</title>
        <authorList>
            <person name="Schleheck D."/>
            <person name="Weiss M."/>
            <person name="Pitluck S."/>
            <person name="Bruce D."/>
            <person name="Land M.L."/>
            <person name="Han S."/>
            <person name="Saunders E."/>
            <person name="Tapia R."/>
            <person name="Detter C."/>
            <person name="Brettin T."/>
            <person name="Han J."/>
            <person name="Woyke T."/>
            <person name="Goodwin L."/>
            <person name="Pennacchio L."/>
            <person name="Nolan M."/>
            <person name="Cook A.M."/>
            <person name="Kjelleberg S."/>
            <person name="Thomas T."/>
        </authorList>
    </citation>
    <scope>NUCLEOTIDE SEQUENCE [LARGE SCALE GENOMIC DNA]</scope>
    <source>
        <strain evidence="4">DS-1 / DSM 13023 / NCIMB 13966</strain>
    </source>
</reference>
<accession>A7HQY8</accession>
<dbReference type="eggNOG" id="COG5336">
    <property type="taxonomic scope" value="Bacteria"/>
</dbReference>
<keyword evidence="2" id="KW-0812">Transmembrane</keyword>
<dbReference type="EMBL" id="CP000774">
    <property type="protein sequence ID" value="ABS62321.1"/>
    <property type="molecule type" value="Genomic_DNA"/>
</dbReference>
<dbReference type="InterPro" id="IPR032820">
    <property type="entry name" value="ATPase_put"/>
</dbReference>
<evidence type="ECO:0000256" key="1">
    <source>
        <dbReference type="SAM" id="MobiDB-lite"/>
    </source>
</evidence>
<evidence type="ECO:0008006" key="5">
    <source>
        <dbReference type="Google" id="ProtNLM"/>
    </source>
</evidence>
<feature type="transmembrane region" description="Helical" evidence="2">
    <location>
        <begin position="85"/>
        <end position="102"/>
    </location>
</feature>
<dbReference type="KEGG" id="pla:Plav_0698"/>